<evidence type="ECO:0000313" key="7">
    <source>
        <dbReference type="RefSeq" id="XP_031401822.1"/>
    </source>
</evidence>
<reference evidence="5 6" key="4">
    <citation type="submission" date="2025-04" db="UniProtKB">
        <authorList>
            <consortium name="RefSeq"/>
        </authorList>
    </citation>
    <scope>IDENTIFICATION</scope>
    <source>
        <tissue evidence="5 6">Leaf</tissue>
    </source>
</reference>
<evidence type="ECO:0000313" key="2">
    <source>
        <dbReference type="EMBL" id="OWM68826.1"/>
    </source>
</evidence>
<dbReference type="RefSeq" id="XP_031401821.1">
    <property type="nucleotide sequence ID" value="XM_031545961.1"/>
</dbReference>
<evidence type="ECO:0000313" key="6">
    <source>
        <dbReference type="RefSeq" id="XP_031401821.1"/>
    </source>
</evidence>
<gene>
    <name evidence="5 6 7 8 9 10" type="primary">LOC116211525</name>
    <name evidence="2" type="ORF">CDL15_Pgr025013</name>
</gene>
<dbReference type="GeneID" id="116211525"/>
<dbReference type="RefSeq" id="XP_031401824.1">
    <property type="nucleotide sequence ID" value="XM_031545964.1"/>
</dbReference>
<sequence length="184" mass="20168">MAIRSSDLHEAEVRTEKEAIGKCLGGKRVMEKDDSDTSNSGEGRTRARVKPSAAKQKKRKLKEITESSPFDEDPVLLCASVPTHASSVANPNLPVNPYHPKNSTFPINMNSVLNPAFYMNPNIYMTLSYQNQYMPCFNASINNSNSALMSLSVQDSSDSSRFHTTPHSQQPSLDSVASIEGSSK</sequence>
<dbReference type="RefSeq" id="XP_031401825.1">
    <property type="nucleotide sequence ID" value="XM_031545965.1"/>
</dbReference>
<evidence type="ECO:0000313" key="8">
    <source>
        <dbReference type="RefSeq" id="XP_031401823.1"/>
    </source>
</evidence>
<evidence type="ECO:0000313" key="3">
    <source>
        <dbReference type="Proteomes" id="UP000197138"/>
    </source>
</evidence>
<evidence type="ECO:0000313" key="9">
    <source>
        <dbReference type="RefSeq" id="XP_031401824.1"/>
    </source>
</evidence>
<evidence type="ECO:0000313" key="10">
    <source>
        <dbReference type="RefSeq" id="XP_031401825.1"/>
    </source>
</evidence>
<accession>A0A218W857</accession>
<name>A0A218W857_PUNGR</name>
<evidence type="ECO:0000313" key="5">
    <source>
        <dbReference type="RefSeq" id="XP_031401819.1"/>
    </source>
</evidence>
<dbReference type="RefSeq" id="XP_031401822.1">
    <property type="nucleotide sequence ID" value="XM_031545962.1"/>
</dbReference>
<dbReference type="RefSeq" id="XP_031401823.1">
    <property type="nucleotide sequence ID" value="XM_031545963.1"/>
</dbReference>
<protein>
    <submittedName>
        <fullName evidence="5 6">Uncharacterized protein LOC116211525</fullName>
    </submittedName>
</protein>
<feature type="compositionally biased region" description="Polar residues" evidence="1">
    <location>
        <begin position="162"/>
        <end position="184"/>
    </location>
</feature>
<proteinExistence type="predicted"/>
<reference evidence="2" key="2">
    <citation type="submission" date="2017-06" db="EMBL/GenBank/DDBJ databases">
        <title>The pomegranate genome and the genomics of punicalagin biosynthesis.</title>
        <authorList>
            <person name="Xu C."/>
        </authorList>
    </citation>
    <scope>NUCLEOTIDE SEQUENCE [LARGE SCALE GENOMIC DNA]</scope>
    <source>
        <tissue evidence="2">Fresh leaf</tissue>
    </source>
</reference>
<reference evidence="4" key="3">
    <citation type="journal article" date="2020" name="Plant Biotechnol. J.">
        <title>The pomegranate (Punica granatum L.) draft genome dissects genetic divergence between soft- and hard-seeded cultivars.</title>
        <authorList>
            <person name="Luo X."/>
            <person name="Li H."/>
            <person name="Wu Z."/>
            <person name="Yao W."/>
            <person name="Zhao P."/>
            <person name="Cao D."/>
            <person name="Yu H."/>
            <person name="Li K."/>
            <person name="Poudel K."/>
            <person name="Zhao D."/>
            <person name="Zhang F."/>
            <person name="Xia X."/>
            <person name="Chen L."/>
            <person name="Wang Q."/>
            <person name="Jing D."/>
            <person name="Cao S."/>
        </authorList>
    </citation>
    <scope>NUCLEOTIDE SEQUENCE [LARGE SCALE GENOMIC DNA]</scope>
</reference>
<organism evidence="2 3">
    <name type="scientific">Punica granatum</name>
    <name type="common">Pomegranate</name>
    <dbReference type="NCBI Taxonomy" id="22663"/>
    <lineage>
        <taxon>Eukaryota</taxon>
        <taxon>Viridiplantae</taxon>
        <taxon>Streptophyta</taxon>
        <taxon>Embryophyta</taxon>
        <taxon>Tracheophyta</taxon>
        <taxon>Spermatophyta</taxon>
        <taxon>Magnoliopsida</taxon>
        <taxon>eudicotyledons</taxon>
        <taxon>Gunneridae</taxon>
        <taxon>Pentapetalae</taxon>
        <taxon>rosids</taxon>
        <taxon>malvids</taxon>
        <taxon>Myrtales</taxon>
        <taxon>Lythraceae</taxon>
        <taxon>Punica</taxon>
    </lineage>
</organism>
<feature type="region of interest" description="Disordered" evidence="1">
    <location>
        <begin position="157"/>
        <end position="184"/>
    </location>
</feature>
<keyword evidence="4" id="KW-1185">Reference proteome</keyword>
<reference evidence="3" key="1">
    <citation type="journal article" date="2017" name="Plant J.">
        <title>The pomegranate (Punica granatum L.) genome and the genomics of punicalagin biosynthesis.</title>
        <authorList>
            <person name="Qin G."/>
            <person name="Xu C."/>
            <person name="Ming R."/>
            <person name="Tang H."/>
            <person name="Guyot R."/>
            <person name="Kramer E.M."/>
            <person name="Hu Y."/>
            <person name="Yi X."/>
            <person name="Qi Y."/>
            <person name="Xu X."/>
            <person name="Gao Z."/>
            <person name="Pan H."/>
            <person name="Jian J."/>
            <person name="Tian Y."/>
            <person name="Yue Z."/>
            <person name="Xu Y."/>
        </authorList>
    </citation>
    <scope>NUCLEOTIDE SEQUENCE [LARGE SCALE GENOMIC DNA]</scope>
    <source>
        <strain evidence="3">cv. Dabenzi</strain>
    </source>
</reference>
<evidence type="ECO:0000313" key="4">
    <source>
        <dbReference type="Proteomes" id="UP000515151"/>
    </source>
</evidence>
<feature type="region of interest" description="Disordered" evidence="1">
    <location>
        <begin position="1"/>
        <end position="62"/>
    </location>
</feature>
<dbReference type="RefSeq" id="XP_031401819.1">
    <property type="nucleotide sequence ID" value="XM_031545959.1"/>
</dbReference>
<dbReference type="EMBL" id="MTKT01004939">
    <property type="protein sequence ID" value="OWM68826.1"/>
    <property type="molecule type" value="Genomic_DNA"/>
</dbReference>
<evidence type="ECO:0000256" key="1">
    <source>
        <dbReference type="SAM" id="MobiDB-lite"/>
    </source>
</evidence>
<dbReference type="Proteomes" id="UP000197138">
    <property type="component" value="Unassembled WGS sequence"/>
</dbReference>
<feature type="compositionally biased region" description="Basic and acidic residues" evidence="1">
    <location>
        <begin position="1"/>
        <end position="20"/>
    </location>
</feature>
<dbReference type="AlphaFoldDB" id="A0A218W857"/>
<dbReference type="Proteomes" id="UP000515151">
    <property type="component" value="Chromosome 6"/>
</dbReference>